<dbReference type="GO" id="GO:0016020">
    <property type="term" value="C:membrane"/>
    <property type="evidence" value="ECO:0007669"/>
    <property type="project" value="UniProtKB-SubCell"/>
</dbReference>
<evidence type="ECO:0000256" key="3">
    <source>
        <dbReference type="ARBA" id="ARBA00022801"/>
    </source>
</evidence>
<feature type="coiled-coil region" evidence="6">
    <location>
        <begin position="113"/>
        <end position="169"/>
    </location>
</feature>
<dbReference type="SUPFAM" id="SSF52540">
    <property type="entry name" value="P-loop containing nucleoside triphosphate hydrolases"/>
    <property type="match status" value="1"/>
</dbReference>
<dbReference type="Gene3D" id="3.40.50.300">
    <property type="entry name" value="P-loop containing nucleotide triphosphate hydrolases"/>
    <property type="match status" value="1"/>
</dbReference>
<dbReference type="AlphaFoldDB" id="A0A6S6U0L4"/>
<evidence type="ECO:0000256" key="6">
    <source>
        <dbReference type="SAM" id="Coils"/>
    </source>
</evidence>
<keyword evidence="4" id="KW-0342">GTP-binding</keyword>
<reference evidence="8" key="1">
    <citation type="submission" date="2020-01" db="EMBL/GenBank/DDBJ databases">
        <authorList>
            <person name="Meier V. D."/>
            <person name="Meier V D."/>
        </authorList>
    </citation>
    <scope>NUCLEOTIDE SEQUENCE</scope>
    <source>
        <strain evidence="8">HLG_WM_MAG_04</strain>
    </source>
</reference>
<dbReference type="InterPro" id="IPR045063">
    <property type="entry name" value="Dynamin_N"/>
</dbReference>
<evidence type="ECO:0000256" key="4">
    <source>
        <dbReference type="ARBA" id="ARBA00023134"/>
    </source>
</evidence>
<organism evidence="8">
    <name type="scientific">uncultured Sulfurovum sp</name>
    <dbReference type="NCBI Taxonomy" id="269237"/>
    <lineage>
        <taxon>Bacteria</taxon>
        <taxon>Pseudomonadati</taxon>
        <taxon>Campylobacterota</taxon>
        <taxon>Epsilonproteobacteria</taxon>
        <taxon>Campylobacterales</taxon>
        <taxon>Sulfurovaceae</taxon>
        <taxon>Sulfurovum</taxon>
        <taxon>environmental samples</taxon>
    </lineage>
</organism>
<keyword evidence="5" id="KW-0472">Membrane</keyword>
<dbReference type="PANTHER" id="PTHR10465">
    <property type="entry name" value="TRANSMEMBRANE GTPASE FZO1"/>
    <property type="match status" value="1"/>
</dbReference>
<keyword evidence="6" id="KW-0175">Coiled coil</keyword>
<evidence type="ECO:0000313" key="8">
    <source>
        <dbReference type="EMBL" id="CAA6822303.1"/>
    </source>
</evidence>
<proteinExistence type="predicted"/>
<sequence length="749" mass="85706">MSIVNMQRELEEIISRHQDLIGSEAQNLQLEYAIGTANKTEEALEKINSENRLLQIGILGRVKAGKSSLMNALLFNGKSILPNAATPMTAALTIISYGEELSAEVEFFKQEDIENIKREAKEFELEFTKLKNNALKELKDRRKKKQNFLDKAKEVLEFKELNRKAEKRARREIKSNMTLTSSYDQWQRIKASKVDYTQLPVFETVKSNSLENLSTELLAYVGADGQYMPFTKSVHIKIPQNNLKGIQIVDTPGVNDPVQSREERTRELLKYCDVVFIVSPSGQFMSSEDLDLMDRITSKEGIRELYVLASQADLQLFGSVKEESDGELQQAFNNITTGLAKHLHNTLSKLKENNPEVGSAYDSLIEESSKKIIHSSGICLTIKETFNQRELWNEGIKTAWKNLTTHYPDNFSDSDEKLSISNLDLLANISTINSIIDNVKDQKETILKARQEEFIQAKTNALIKYKKSLLSYINEQVEELNNTSIDALKTEQKKLKKIKENVSDIIDEEYYEIVDSLEINIKNDLNDKLKSYFREAKDNINDAEETRTESYEKYVGRGGLLWLSKKYETRYRDITTVRTGAIKTSLENLTWEIEESIDTTAKSFILDWKKQLSRDLIKLLRDNVNDEDLNVSQIKKVIRNVLNTIVYPELSYTGQLPSTLSANGTLEDSRAEEYMSEAQSYVSSLNGRVKKDIKSFLSTLLTALKAIEMSKSIFGNYDELLQTLEEQINNKEITFDKFNKIKNELEKVA</sequence>
<gene>
    <name evidence="8" type="ORF">HELGO_WM1865</name>
</gene>
<evidence type="ECO:0000259" key="7">
    <source>
        <dbReference type="Pfam" id="PF00350"/>
    </source>
</evidence>
<dbReference type="InterPro" id="IPR027417">
    <property type="entry name" value="P-loop_NTPase"/>
</dbReference>
<dbReference type="PANTHER" id="PTHR10465:SF0">
    <property type="entry name" value="SARCALUMENIN"/>
    <property type="match status" value="1"/>
</dbReference>
<feature type="domain" description="Dynamin N-terminal" evidence="7">
    <location>
        <begin position="56"/>
        <end position="308"/>
    </location>
</feature>
<comment type="subcellular location">
    <subcellularLocation>
        <location evidence="1">Membrane</location>
    </subcellularLocation>
</comment>
<dbReference type="GO" id="GO:0005525">
    <property type="term" value="F:GTP binding"/>
    <property type="evidence" value="ECO:0007669"/>
    <property type="project" value="UniProtKB-KW"/>
</dbReference>
<name>A0A6S6U0L4_9BACT</name>
<dbReference type="EMBL" id="CACVAX010000059">
    <property type="protein sequence ID" value="CAA6822303.1"/>
    <property type="molecule type" value="Genomic_DNA"/>
</dbReference>
<keyword evidence="3" id="KW-0378">Hydrolase</keyword>
<evidence type="ECO:0000256" key="2">
    <source>
        <dbReference type="ARBA" id="ARBA00022741"/>
    </source>
</evidence>
<evidence type="ECO:0000256" key="1">
    <source>
        <dbReference type="ARBA" id="ARBA00004370"/>
    </source>
</evidence>
<accession>A0A6S6U0L4</accession>
<dbReference type="GO" id="GO:0003924">
    <property type="term" value="F:GTPase activity"/>
    <property type="evidence" value="ECO:0007669"/>
    <property type="project" value="InterPro"/>
</dbReference>
<evidence type="ECO:0000256" key="5">
    <source>
        <dbReference type="ARBA" id="ARBA00023136"/>
    </source>
</evidence>
<protein>
    <recommendedName>
        <fullName evidence="7">Dynamin N-terminal domain-containing protein</fullName>
    </recommendedName>
</protein>
<keyword evidence="2" id="KW-0547">Nucleotide-binding</keyword>
<dbReference type="Pfam" id="PF00350">
    <property type="entry name" value="Dynamin_N"/>
    <property type="match status" value="1"/>
</dbReference>
<dbReference type="InterPro" id="IPR027094">
    <property type="entry name" value="Mitofusin_fam"/>
</dbReference>
<feature type="coiled-coil region" evidence="6">
    <location>
        <begin position="488"/>
        <end position="553"/>
    </location>
</feature>